<dbReference type="InterPro" id="IPR052957">
    <property type="entry name" value="Auxin_embryo_med"/>
</dbReference>
<dbReference type="Proteomes" id="UP000663882">
    <property type="component" value="Unassembled WGS sequence"/>
</dbReference>
<evidence type="ECO:0000313" key="4">
    <source>
        <dbReference type="Proteomes" id="UP000663823"/>
    </source>
</evidence>
<organism evidence="3 4">
    <name type="scientific">Rotaria sordida</name>
    <dbReference type="NCBI Taxonomy" id="392033"/>
    <lineage>
        <taxon>Eukaryota</taxon>
        <taxon>Metazoa</taxon>
        <taxon>Spiralia</taxon>
        <taxon>Gnathifera</taxon>
        <taxon>Rotifera</taxon>
        <taxon>Eurotatoria</taxon>
        <taxon>Bdelloidea</taxon>
        <taxon>Philodinida</taxon>
        <taxon>Philodinidae</taxon>
        <taxon>Rotaria</taxon>
    </lineage>
</organism>
<dbReference type="InterPro" id="IPR024975">
    <property type="entry name" value="NOV_C"/>
</dbReference>
<comment type="caution">
    <text evidence="3">The sequence shown here is derived from an EMBL/GenBank/DDBJ whole genome shotgun (WGS) entry which is preliminary data.</text>
</comment>
<dbReference type="PANTHER" id="PTHR32387:SF0">
    <property type="entry name" value="PROTEIN NO VEIN"/>
    <property type="match status" value="1"/>
</dbReference>
<dbReference type="Pfam" id="PF13020">
    <property type="entry name" value="NOV_C"/>
    <property type="match status" value="1"/>
</dbReference>
<sequence>MNCLYYFLRNELMNDKRYMKWPIIFVPGSYVSNNTDLCVGQFLFINDVVWDDPTHLLPEYCLMKHFYKELEILFTTILQIPLTPNIKSYLELLKNYSQKIITDEITNNVWKIFENLNDEDNENIIKLFQHQSLIPSMTQFGWMKLDDKPFIPDDKDVAQLFKSELLPIIKLPEYGLTTKGRKFLDNFQCKNLSEILKSNVNVTNAKQSDDLKQFYTQTLPLVSNYLYNEIDMFDESYNKRKLDKIFSQIKFFTVDSIEVKYEYKNISFDHIYHCYLDQNFKKFYLVQKYHYSQSIDTMIQFIIDDTVKECQYKRDKLDKYYRKLLTDYSNDQLEQNIMNDLDQSKPIWKININDDEQDETNVVEDINNDDTTSDIHNDSALVDEILNEPKLEIPKSKIKSKQICQQSNMNSSNSNINIHKETNKSTIYDNVKNSDQSTTTVIKQDQRLDLYCENENISIKWLNETGETGSPYDIEINFIDTTQNTQRIEVKTTTKHVDNYQFSISIQEIDEILKHPNTYYIYRVNLNNRSLTIIDNIKLNLSDKQQLELKMNVLTMNNSN</sequence>
<dbReference type="EMBL" id="CAJOAX010001043">
    <property type="protein sequence ID" value="CAF3679672.1"/>
    <property type="molecule type" value="Genomic_DNA"/>
</dbReference>
<evidence type="ECO:0000259" key="1">
    <source>
        <dbReference type="Pfam" id="PF13020"/>
    </source>
</evidence>
<gene>
    <name evidence="3" type="ORF">OTI717_LOCUS11135</name>
    <name evidence="2" type="ORF">RFH988_LOCUS9849</name>
</gene>
<dbReference type="PANTHER" id="PTHR32387">
    <property type="entry name" value="WU:FJ29H11"/>
    <property type="match status" value="1"/>
</dbReference>
<dbReference type="OrthoDB" id="678502at2759"/>
<protein>
    <recommendedName>
        <fullName evidence="1">Protein NO VEIN C-terminal domain-containing protein</fullName>
    </recommendedName>
</protein>
<dbReference type="EMBL" id="CAJNOO010000357">
    <property type="protein sequence ID" value="CAF0918235.1"/>
    <property type="molecule type" value="Genomic_DNA"/>
</dbReference>
<dbReference type="AlphaFoldDB" id="A0A818SZR5"/>
<evidence type="ECO:0000313" key="2">
    <source>
        <dbReference type="EMBL" id="CAF0918235.1"/>
    </source>
</evidence>
<dbReference type="Proteomes" id="UP000663823">
    <property type="component" value="Unassembled WGS sequence"/>
</dbReference>
<accession>A0A818SZR5</accession>
<reference evidence="3" key="1">
    <citation type="submission" date="2021-02" db="EMBL/GenBank/DDBJ databases">
        <authorList>
            <person name="Nowell W R."/>
        </authorList>
    </citation>
    <scope>NUCLEOTIDE SEQUENCE</scope>
</reference>
<feature type="domain" description="Protein NO VEIN C-terminal" evidence="1">
    <location>
        <begin position="453"/>
        <end position="526"/>
    </location>
</feature>
<proteinExistence type="predicted"/>
<evidence type="ECO:0000313" key="3">
    <source>
        <dbReference type="EMBL" id="CAF3679672.1"/>
    </source>
</evidence>
<name>A0A818SZR5_9BILA</name>